<evidence type="ECO:0000256" key="5">
    <source>
        <dbReference type="ARBA" id="ARBA00020264"/>
    </source>
</evidence>
<dbReference type="PANTHER" id="PTHR15641:SF1">
    <property type="entry name" value="ELONGATOR COMPLEX PROTEIN 5"/>
    <property type="match status" value="1"/>
</dbReference>
<dbReference type="PANTHER" id="PTHR15641">
    <property type="entry name" value="ELONGATOR COMPLEX PROTEIN 5"/>
    <property type="match status" value="1"/>
</dbReference>
<dbReference type="CTD" id="23587"/>
<organism evidence="10 11">
    <name type="scientific">Pogonomyrmex barbatus</name>
    <name type="common">red harvester ant</name>
    <dbReference type="NCBI Taxonomy" id="144034"/>
    <lineage>
        <taxon>Eukaryota</taxon>
        <taxon>Metazoa</taxon>
        <taxon>Ecdysozoa</taxon>
        <taxon>Arthropoda</taxon>
        <taxon>Hexapoda</taxon>
        <taxon>Insecta</taxon>
        <taxon>Pterygota</taxon>
        <taxon>Neoptera</taxon>
        <taxon>Endopterygota</taxon>
        <taxon>Hymenoptera</taxon>
        <taxon>Apocrita</taxon>
        <taxon>Aculeata</taxon>
        <taxon>Formicoidea</taxon>
        <taxon>Formicidae</taxon>
        <taxon>Myrmicinae</taxon>
        <taxon>Pogonomyrmex</taxon>
    </lineage>
</organism>
<dbReference type="GO" id="GO:0005829">
    <property type="term" value="C:cytosol"/>
    <property type="evidence" value="ECO:0007669"/>
    <property type="project" value="TreeGrafter"/>
</dbReference>
<keyword evidence="8" id="KW-0539">Nucleus</keyword>
<dbReference type="InterPro" id="IPR019519">
    <property type="entry name" value="Elp5"/>
</dbReference>
<keyword evidence="7" id="KW-0819">tRNA processing</keyword>
<evidence type="ECO:0000256" key="2">
    <source>
        <dbReference type="ARBA" id="ARBA00004496"/>
    </source>
</evidence>
<dbReference type="KEGG" id="pbar:105422516"/>
<reference evidence="11" key="1">
    <citation type="submission" date="2025-08" db="UniProtKB">
        <authorList>
            <consortium name="RefSeq"/>
        </authorList>
    </citation>
    <scope>IDENTIFICATION</scope>
</reference>
<evidence type="ECO:0000256" key="4">
    <source>
        <dbReference type="ARBA" id="ARBA00009567"/>
    </source>
</evidence>
<dbReference type="GO" id="GO:0005634">
    <property type="term" value="C:nucleus"/>
    <property type="evidence" value="ECO:0007669"/>
    <property type="project" value="UniProtKB-SubCell"/>
</dbReference>
<evidence type="ECO:0000256" key="7">
    <source>
        <dbReference type="ARBA" id="ARBA00022694"/>
    </source>
</evidence>
<dbReference type="UniPathway" id="UPA00988"/>
<evidence type="ECO:0000256" key="1">
    <source>
        <dbReference type="ARBA" id="ARBA00004123"/>
    </source>
</evidence>
<evidence type="ECO:0000256" key="9">
    <source>
        <dbReference type="SAM" id="MobiDB-lite"/>
    </source>
</evidence>
<name>A0A6I9WEJ2_9HYME</name>
<dbReference type="GO" id="GO:0002098">
    <property type="term" value="P:tRNA wobble uridine modification"/>
    <property type="evidence" value="ECO:0007669"/>
    <property type="project" value="InterPro"/>
</dbReference>
<evidence type="ECO:0000256" key="3">
    <source>
        <dbReference type="ARBA" id="ARBA00005043"/>
    </source>
</evidence>
<dbReference type="GO" id="GO:0000049">
    <property type="term" value="F:tRNA binding"/>
    <property type="evidence" value="ECO:0007669"/>
    <property type="project" value="TreeGrafter"/>
</dbReference>
<evidence type="ECO:0000313" key="11">
    <source>
        <dbReference type="RefSeq" id="XP_011630214.1"/>
    </source>
</evidence>
<protein>
    <recommendedName>
        <fullName evidence="5">Elongator complex protein 5</fullName>
    </recommendedName>
</protein>
<comment type="subcellular location">
    <subcellularLocation>
        <location evidence="2">Cytoplasm</location>
    </subcellularLocation>
    <subcellularLocation>
        <location evidence="1">Nucleus</location>
    </subcellularLocation>
</comment>
<evidence type="ECO:0000313" key="10">
    <source>
        <dbReference type="Proteomes" id="UP000504615"/>
    </source>
</evidence>
<dbReference type="GeneID" id="105422516"/>
<gene>
    <name evidence="11" type="primary">LOC105422516</name>
</gene>
<keyword evidence="10" id="KW-1185">Reference proteome</keyword>
<dbReference type="Proteomes" id="UP000504615">
    <property type="component" value="Unplaced"/>
</dbReference>
<dbReference type="GO" id="GO:0033588">
    <property type="term" value="C:elongator holoenzyme complex"/>
    <property type="evidence" value="ECO:0007669"/>
    <property type="project" value="InterPro"/>
</dbReference>
<dbReference type="OrthoDB" id="166907at2759"/>
<proteinExistence type="inferred from homology"/>
<dbReference type="AlphaFoldDB" id="A0A6I9WEJ2"/>
<accession>A0A6I9WEJ2</accession>
<keyword evidence="6" id="KW-0963">Cytoplasm</keyword>
<feature type="compositionally biased region" description="Acidic residues" evidence="9">
    <location>
        <begin position="266"/>
        <end position="282"/>
    </location>
</feature>
<comment type="similarity">
    <text evidence="4">Belongs to the ELP5 family.</text>
</comment>
<evidence type="ECO:0000256" key="6">
    <source>
        <dbReference type="ARBA" id="ARBA00022490"/>
    </source>
</evidence>
<dbReference type="RefSeq" id="XP_011630214.1">
    <property type="nucleotide sequence ID" value="XM_011631912.1"/>
</dbReference>
<evidence type="ECO:0000256" key="8">
    <source>
        <dbReference type="ARBA" id="ARBA00023242"/>
    </source>
</evidence>
<feature type="region of interest" description="Disordered" evidence="9">
    <location>
        <begin position="257"/>
        <end position="282"/>
    </location>
</feature>
<sequence length="282" mass="32545">MAYMKTLPLLDGVKVILIDEDQDVTRATALIAGWVHMWKEKNSNYSIDLLSFVHPKAWYDNESDPLTSTNINLHDYFSVQSTEDAKRKDLENLDNILKTFKLKPQNTVIVNCLSSLFLYVGVRRALQFVEKLSKQVSQLICIYREDFIQTKFPGIETFGTTYVKLEEYIGNKLTNKLVYNAKLIHRKPGGSVICQTEVIWQDIQSYQISAEKITVPSICKTKIEPPKIETTFRIELNAQEKEQRDKTPLPYTVSAKNTSKIFYQPEDIDDIDEEDPDDDLCF</sequence>
<comment type="pathway">
    <text evidence="3">tRNA modification; 5-methoxycarbonylmethyl-2-thiouridine-tRNA biosynthesis.</text>
</comment>